<feature type="transmembrane region" description="Helical" evidence="1">
    <location>
        <begin position="304"/>
        <end position="322"/>
    </location>
</feature>
<feature type="transmembrane region" description="Helical" evidence="1">
    <location>
        <begin position="230"/>
        <end position="251"/>
    </location>
</feature>
<keyword evidence="1" id="KW-0812">Transmembrane</keyword>
<feature type="transmembrane region" description="Helical" evidence="1">
    <location>
        <begin position="263"/>
        <end position="284"/>
    </location>
</feature>
<name>A0A411HIR2_9GAMM</name>
<keyword evidence="4" id="KW-1185">Reference proteome</keyword>
<dbReference type="EMBL" id="CP035704">
    <property type="protein sequence ID" value="QBB70395.1"/>
    <property type="molecule type" value="Genomic_DNA"/>
</dbReference>
<evidence type="ECO:0000256" key="1">
    <source>
        <dbReference type="SAM" id="Phobius"/>
    </source>
</evidence>
<dbReference type="GO" id="GO:0000271">
    <property type="term" value="P:polysaccharide biosynthetic process"/>
    <property type="evidence" value="ECO:0007669"/>
    <property type="project" value="TreeGrafter"/>
</dbReference>
<feature type="domain" description="Acyltransferase 3" evidence="2">
    <location>
        <begin position="12"/>
        <end position="348"/>
    </location>
</feature>
<dbReference type="Pfam" id="PF01757">
    <property type="entry name" value="Acyl_transf_3"/>
    <property type="match status" value="1"/>
</dbReference>
<dbReference type="PANTHER" id="PTHR23028:SF53">
    <property type="entry name" value="ACYL_TRANSF_3 DOMAIN-CONTAINING PROTEIN"/>
    <property type="match status" value="1"/>
</dbReference>
<dbReference type="InterPro" id="IPR050879">
    <property type="entry name" value="Acyltransferase_3"/>
</dbReference>
<accession>A0A411HIR2</accession>
<reference evidence="3 4" key="1">
    <citation type="submission" date="2019-01" db="EMBL/GenBank/DDBJ databases">
        <title>Pseudolysobacter antarctica gen. nov., sp. nov., isolated from Fildes Peninsula, Antarctica.</title>
        <authorList>
            <person name="Wei Z."/>
            <person name="Peng F."/>
        </authorList>
    </citation>
    <scope>NUCLEOTIDE SEQUENCE [LARGE SCALE GENOMIC DNA]</scope>
    <source>
        <strain evidence="3 4">AQ6-296</strain>
    </source>
</reference>
<dbReference type="GO" id="GO:0016020">
    <property type="term" value="C:membrane"/>
    <property type="evidence" value="ECO:0007669"/>
    <property type="project" value="TreeGrafter"/>
</dbReference>
<dbReference type="OrthoDB" id="9767863at2"/>
<feature type="transmembrane region" description="Helical" evidence="1">
    <location>
        <begin position="139"/>
        <end position="159"/>
    </location>
</feature>
<evidence type="ECO:0000259" key="2">
    <source>
        <dbReference type="Pfam" id="PF01757"/>
    </source>
</evidence>
<sequence>MSSTHDAKDAFGIELLQAIAIGLVVLAHGLMLALPTWPNLFVAFTLLSLFGIELLLLLAGFTIGAELIELLQSRGRVRDFWRQRAWRMLPNYYLFLVLACLLYSLLFKIFPGGWNYLWLGQSLLAPAANGFFPESWRIAIEVWFFLLAPLPLILIAQYLRDRSSAIPWFSLMLILSMPALRMIYILDMHPAWDGGLRKITLLRPDALAWGMLFCYWKLRNPVPWEKHAGKMAAAGFAILLPCAMYAMGLANRGNVSLSSTNDAIFSAALFSFLPAGLACLLPLLDRWLVPCSAGLRAVVSSLSRYSYALYFAHIPLLFVLLYCARDAIKDQPSLILFAGFGWIILSMVAAALVFRFFEEPLRRFGTARVASKNDSTA</sequence>
<dbReference type="KEGG" id="xbc:ELE36_08455"/>
<dbReference type="GO" id="GO:0016747">
    <property type="term" value="F:acyltransferase activity, transferring groups other than amino-acyl groups"/>
    <property type="evidence" value="ECO:0007669"/>
    <property type="project" value="InterPro"/>
</dbReference>
<dbReference type="InterPro" id="IPR002656">
    <property type="entry name" value="Acyl_transf_3_dom"/>
</dbReference>
<feature type="transmembrane region" description="Helical" evidence="1">
    <location>
        <begin position="12"/>
        <end position="34"/>
    </location>
</feature>
<dbReference type="PANTHER" id="PTHR23028">
    <property type="entry name" value="ACETYLTRANSFERASE"/>
    <property type="match status" value="1"/>
</dbReference>
<keyword evidence="3" id="KW-0808">Transferase</keyword>
<evidence type="ECO:0000313" key="3">
    <source>
        <dbReference type="EMBL" id="QBB70395.1"/>
    </source>
</evidence>
<feature type="transmembrane region" description="Helical" evidence="1">
    <location>
        <begin position="92"/>
        <end position="110"/>
    </location>
</feature>
<gene>
    <name evidence="3" type="ORF">ELE36_08455</name>
</gene>
<dbReference type="Proteomes" id="UP000291562">
    <property type="component" value="Chromosome"/>
</dbReference>
<proteinExistence type="predicted"/>
<keyword evidence="3" id="KW-0012">Acyltransferase</keyword>
<evidence type="ECO:0000313" key="4">
    <source>
        <dbReference type="Proteomes" id="UP000291562"/>
    </source>
</evidence>
<keyword evidence="1" id="KW-0472">Membrane</keyword>
<feature type="transmembrane region" description="Helical" evidence="1">
    <location>
        <begin position="334"/>
        <end position="357"/>
    </location>
</feature>
<protein>
    <submittedName>
        <fullName evidence="3">Acyltransferase</fullName>
    </submittedName>
</protein>
<dbReference type="RefSeq" id="WP_129832653.1">
    <property type="nucleotide sequence ID" value="NZ_CP035704.1"/>
</dbReference>
<organism evidence="3 4">
    <name type="scientific">Pseudolysobacter antarcticus</name>
    <dbReference type="NCBI Taxonomy" id="2511995"/>
    <lineage>
        <taxon>Bacteria</taxon>
        <taxon>Pseudomonadati</taxon>
        <taxon>Pseudomonadota</taxon>
        <taxon>Gammaproteobacteria</taxon>
        <taxon>Lysobacterales</taxon>
        <taxon>Rhodanobacteraceae</taxon>
        <taxon>Pseudolysobacter</taxon>
    </lineage>
</organism>
<feature type="transmembrane region" description="Helical" evidence="1">
    <location>
        <begin position="165"/>
        <end position="187"/>
    </location>
</feature>
<dbReference type="AlphaFoldDB" id="A0A411HIR2"/>
<keyword evidence="1" id="KW-1133">Transmembrane helix</keyword>
<feature type="transmembrane region" description="Helical" evidence="1">
    <location>
        <begin position="40"/>
        <end position="71"/>
    </location>
</feature>